<feature type="domain" description="PPM-type phosphatase" evidence="2">
    <location>
        <begin position="235"/>
        <end position="435"/>
    </location>
</feature>
<keyword evidence="4" id="KW-1185">Reference proteome</keyword>
<evidence type="ECO:0000259" key="2">
    <source>
        <dbReference type="Pfam" id="PF07228"/>
    </source>
</evidence>
<dbReference type="Pfam" id="PF07228">
    <property type="entry name" value="SpoIIE"/>
    <property type="match status" value="1"/>
</dbReference>
<dbReference type="InterPro" id="IPR011990">
    <property type="entry name" value="TPR-like_helical_dom_sf"/>
</dbReference>
<dbReference type="PANTHER" id="PTHR43156:SF9">
    <property type="entry name" value="HAMP DOMAIN-CONTAINING PROTEIN"/>
    <property type="match status" value="1"/>
</dbReference>
<sequence>MNLNSIGGIYLSLKNYPLAEYFLQNALKIAQEISAYDNERDTHENLAKLYEETKRPFLALQSLRRYVHLKDSLSQTENIKAFLQKELQYNYEKQKLADSIRNEQALAIKNTEIAKQQAEIRAKKNEQIALFGGLFSALVLASVLYNRFRVTSKQKKIIEKQKNEVEKQKGIVEAQKTEIEHKNQNILDSIRYAQRIQNSLIPNDKEWYQIFPKSFILYKPRDIVAGDFYWLEVHNGNVFFAVADCTGHGVPGAMVSMVCSSALTKIVIEENIIQPNLILERAKKIVVETFSKHSEQEVKDGMEIALCSFSLTNPYQLFFCGAKRPLWLLRENEIIEYDGDKIPVSQFEYHEKQAFSQSIIDLKQNDRIFLFSDGYTDQFGGEKNRKIGSKNLKNWLKESASMPVAEQGIWLNEKLTSWQQDESQTDDISLIGIEIT</sequence>
<dbReference type="InterPro" id="IPR052016">
    <property type="entry name" value="Bact_Sigma-Reg"/>
</dbReference>
<organism evidence="3 4">
    <name type="scientific">Raineya orbicola</name>
    <dbReference type="NCBI Taxonomy" id="2016530"/>
    <lineage>
        <taxon>Bacteria</taxon>
        <taxon>Pseudomonadati</taxon>
        <taxon>Bacteroidota</taxon>
        <taxon>Cytophagia</taxon>
        <taxon>Cytophagales</taxon>
        <taxon>Raineyaceae</taxon>
        <taxon>Raineya</taxon>
    </lineage>
</organism>
<evidence type="ECO:0000313" key="4">
    <source>
        <dbReference type="Proteomes" id="UP000233387"/>
    </source>
</evidence>
<dbReference type="PANTHER" id="PTHR43156">
    <property type="entry name" value="STAGE II SPORULATION PROTEIN E-RELATED"/>
    <property type="match status" value="1"/>
</dbReference>
<dbReference type="SUPFAM" id="SSF48452">
    <property type="entry name" value="TPR-like"/>
    <property type="match status" value="1"/>
</dbReference>
<proteinExistence type="predicted"/>
<dbReference type="GO" id="GO:0016791">
    <property type="term" value="F:phosphatase activity"/>
    <property type="evidence" value="ECO:0007669"/>
    <property type="project" value="TreeGrafter"/>
</dbReference>
<dbReference type="InterPro" id="IPR001932">
    <property type="entry name" value="PPM-type_phosphatase-like_dom"/>
</dbReference>
<name>A0A2N3I4U1_9BACT</name>
<evidence type="ECO:0000256" key="1">
    <source>
        <dbReference type="ARBA" id="ARBA00022801"/>
    </source>
</evidence>
<dbReference type="AlphaFoldDB" id="A0A2N3I4U1"/>
<dbReference type="Gene3D" id="3.60.40.10">
    <property type="entry name" value="PPM-type phosphatase domain"/>
    <property type="match status" value="1"/>
</dbReference>
<comment type="caution">
    <text evidence="3">The sequence shown here is derived from an EMBL/GenBank/DDBJ whole genome shotgun (WGS) entry which is preliminary data.</text>
</comment>
<reference evidence="3 4" key="1">
    <citation type="submission" date="2017-06" db="EMBL/GenBank/DDBJ databases">
        <title>Raineya orbicola gen. nov., sp. nov. a slightly thermophilic bacterium of the phylum Bacteroidetes and the description of Raineyaceae fam. nov.</title>
        <authorList>
            <person name="Albuquerque L."/>
            <person name="Polonia A.R.M."/>
            <person name="Barroso C."/>
            <person name="Froufe H.J.C."/>
            <person name="Lage O."/>
            <person name="Lobo-Da-Cunha A."/>
            <person name="Egas C."/>
            <person name="Da Costa M.S."/>
        </authorList>
    </citation>
    <scope>NUCLEOTIDE SEQUENCE [LARGE SCALE GENOMIC DNA]</scope>
    <source>
        <strain evidence="3 4">SPSPC-11</strain>
    </source>
</reference>
<dbReference type="Gene3D" id="1.25.40.10">
    <property type="entry name" value="Tetratricopeptide repeat domain"/>
    <property type="match status" value="1"/>
</dbReference>
<dbReference type="SUPFAM" id="SSF81606">
    <property type="entry name" value="PP2C-like"/>
    <property type="match status" value="1"/>
</dbReference>
<evidence type="ECO:0000313" key="3">
    <source>
        <dbReference type="EMBL" id="PKQ65311.1"/>
    </source>
</evidence>
<dbReference type="EMBL" id="NKXO01000060">
    <property type="protein sequence ID" value="PKQ65311.1"/>
    <property type="molecule type" value="Genomic_DNA"/>
</dbReference>
<dbReference type="Proteomes" id="UP000233387">
    <property type="component" value="Unassembled WGS sequence"/>
</dbReference>
<dbReference type="InterPro" id="IPR036457">
    <property type="entry name" value="PPM-type-like_dom_sf"/>
</dbReference>
<protein>
    <submittedName>
        <fullName evidence="3">Stage II sporulation protein E (SpoIIE)</fullName>
    </submittedName>
</protein>
<keyword evidence="1" id="KW-0378">Hydrolase</keyword>
<gene>
    <name evidence="3" type="ORF">Rain11_2556</name>
</gene>
<accession>A0A2N3I4U1</accession>